<dbReference type="PANTHER" id="PTHR13608:SF3">
    <property type="entry name" value="ARMADILLO-LIKE HELICAL DOMAIN-CONTAINING PROTEIN 3"/>
    <property type="match status" value="1"/>
</dbReference>
<feature type="non-terminal residue" evidence="1">
    <location>
        <position position="73"/>
    </location>
</feature>
<evidence type="ECO:0000313" key="1">
    <source>
        <dbReference type="EMBL" id="KAL1005524.1"/>
    </source>
</evidence>
<comment type="caution">
    <text evidence="1">The sequence shown here is derived from an EMBL/GenBank/DDBJ whole genome shotgun (WGS) entry which is preliminary data.</text>
</comment>
<dbReference type="PANTHER" id="PTHR13608">
    <property type="entry name" value="ARMADILLO-LIKE HELICAL DOMAIN-CONTAINING PROTEIN 3"/>
    <property type="match status" value="1"/>
</dbReference>
<organism evidence="1 2">
    <name type="scientific">Umbra pygmaea</name>
    <name type="common">Eastern mudminnow</name>
    <dbReference type="NCBI Taxonomy" id="75934"/>
    <lineage>
        <taxon>Eukaryota</taxon>
        <taxon>Metazoa</taxon>
        <taxon>Chordata</taxon>
        <taxon>Craniata</taxon>
        <taxon>Vertebrata</taxon>
        <taxon>Euteleostomi</taxon>
        <taxon>Actinopterygii</taxon>
        <taxon>Neopterygii</taxon>
        <taxon>Teleostei</taxon>
        <taxon>Protacanthopterygii</taxon>
        <taxon>Esociformes</taxon>
        <taxon>Umbridae</taxon>
        <taxon>Umbra</taxon>
    </lineage>
</organism>
<name>A0ABD0XC83_UMBPY</name>
<dbReference type="InterPro" id="IPR039868">
    <property type="entry name" value="ARMD3-like"/>
</dbReference>
<protein>
    <submittedName>
        <fullName evidence="1">Uncharacterized protein</fullName>
    </submittedName>
</protein>
<dbReference type="EMBL" id="JAGEUA010000002">
    <property type="protein sequence ID" value="KAL1005524.1"/>
    <property type="molecule type" value="Genomic_DNA"/>
</dbReference>
<sequence length="73" mass="8388">MSAKDRLCWVSLSAPSDPAMSQVEKKAGLLRRTSSSKKPLKEKVVLMYDEIFAKEDPAKNNPRFWDELFLMKV</sequence>
<dbReference type="AlphaFoldDB" id="A0ABD0XC83"/>
<keyword evidence="2" id="KW-1185">Reference proteome</keyword>
<proteinExistence type="predicted"/>
<dbReference type="Proteomes" id="UP001557470">
    <property type="component" value="Unassembled WGS sequence"/>
</dbReference>
<gene>
    <name evidence="1" type="ORF">UPYG_G00060210</name>
</gene>
<evidence type="ECO:0000313" key="2">
    <source>
        <dbReference type="Proteomes" id="UP001557470"/>
    </source>
</evidence>
<reference evidence="1 2" key="1">
    <citation type="submission" date="2024-06" db="EMBL/GenBank/DDBJ databases">
        <authorList>
            <person name="Pan Q."/>
            <person name="Wen M."/>
            <person name="Jouanno E."/>
            <person name="Zahm M."/>
            <person name="Klopp C."/>
            <person name="Cabau C."/>
            <person name="Louis A."/>
            <person name="Berthelot C."/>
            <person name="Parey E."/>
            <person name="Roest Crollius H."/>
            <person name="Montfort J."/>
            <person name="Robinson-Rechavi M."/>
            <person name="Bouchez O."/>
            <person name="Lampietro C."/>
            <person name="Lopez Roques C."/>
            <person name="Donnadieu C."/>
            <person name="Postlethwait J."/>
            <person name="Bobe J."/>
            <person name="Verreycken H."/>
            <person name="Guiguen Y."/>
        </authorList>
    </citation>
    <scope>NUCLEOTIDE SEQUENCE [LARGE SCALE GENOMIC DNA]</scope>
    <source>
        <strain evidence="1">Up_M1</strain>
        <tissue evidence="1">Testis</tissue>
    </source>
</reference>
<accession>A0ABD0XC83</accession>